<evidence type="ECO:0000256" key="3">
    <source>
        <dbReference type="ARBA" id="ARBA00022679"/>
    </source>
</evidence>
<evidence type="ECO:0000256" key="2">
    <source>
        <dbReference type="ARBA" id="ARBA00022527"/>
    </source>
</evidence>
<dbReference type="PROSITE" id="PS00107">
    <property type="entry name" value="PROTEIN_KINASE_ATP"/>
    <property type="match status" value="1"/>
</dbReference>
<evidence type="ECO:0000256" key="8">
    <source>
        <dbReference type="ARBA" id="ARBA00023157"/>
    </source>
</evidence>
<evidence type="ECO:0000256" key="12">
    <source>
        <dbReference type="PROSITE-ProRule" id="PRU10141"/>
    </source>
</evidence>
<evidence type="ECO:0000256" key="4">
    <source>
        <dbReference type="ARBA" id="ARBA00022729"/>
    </source>
</evidence>
<comment type="catalytic activity">
    <reaction evidence="11">
        <text>L-seryl-[protein] + ATP = O-phospho-L-seryl-[protein] + ADP + H(+)</text>
        <dbReference type="Rhea" id="RHEA:17989"/>
        <dbReference type="Rhea" id="RHEA-COMP:9863"/>
        <dbReference type="Rhea" id="RHEA-COMP:11604"/>
        <dbReference type="ChEBI" id="CHEBI:15378"/>
        <dbReference type="ChEBI" id="CHEBI:29999"/>
        <dbReference type="ChEBI" id="CHEBI:30616"/>
        <dbReference type="ChEBI" id="CHEBI:83421"/>
        <dbReference type="ChEBI" id="CHEBI:456216"/>
        <dbReference type="EC" id="2.7.11.1"/>
    </reaction>
</comment>
<keyword evidence="8" id="KW-1015">Disulfide bond</keyword>
<feature type="domain" description="Protein kinase" evidence="13">
    <location>
        <begin position="161"/>
        <end position="248"/>
    </location>
</feature>
<keyword evidence="2" id="KW-0723">Serine/threonine-protein kinase</keyword>
<accession>A0A4S4DTA2</accession>
<dbReference type="FunFam" id="3.30.200.20:FF:000195">
    <property type="entry name" value="G-type lectin S-receptor-like serine/threonine-protein kinase"/>
    <property type="match status" value="1"/>
</dbReference>
<dbReference type="AlphaFoldDB" id="A0A4S4DTA2"/>
<comment type="caution">
    <text evidence="14">The sequence shown here is derived from an EMBL/GenBank/DDBJ whole genome shotgun (WGS) entry which is preliminary data.</text>
</comment>
<dbReference type="Pfam" id="PF07714">
    <property type="entry name" value="PK_Tyr_Ser-Thr"/>
    <property type="match status" value="1"/>
</dbReference>
<keyword evidence="7 12" id="KW-0067">ATP-binding</keyword>
<dbReference type="GO" id="GO:0005524">
    <property type="term" value="F:ATP binding"/>
    <property type="evidence" value="ECO:0007669"/>
    <property type="project" value="UniProtKB-UniRule"/>
</dbReference>
<proteinExistence type="predicted"/>
<protein>
    <recommendedName>
        <fullName evidence="1">non-specific serine/threonine protein kinase</fullName>
        <ecNumber evidence="1">2.7.11.1</ecNumber>
    </recommendedName>
</protein>
<evidence type="ECO:0000256" key="11">
    <source>
        <dbReference type="ARBA" id="ARBA00048679"/>
    </source>
</evidence>
<evidence type="ECO:0000256" key="7">
    <source>
        <dbReference type="ARBA" id="ARBA00022840"/>
    </source>
</evidence>
<evidence type="ECO:0000256" key="6">
    <source>
        <dbReference type="ARBA" id="ARBA00022777"/>
    </source>
</evidence>
<feature type="binding site" evidence="12">
    <location>
        <position position="189"/>
    </location>
    <ligand>
        <name>ATP</name>
        <dbReference type="ChEBI" id="CHEBI:30616"/>
    </ligand>
</feature>
<sequence>MGWDEIEIEIAEINSGFGISEKERPWNGMTTQVQSQRSVTRLIRQTAKPPRFRRSTVQRKYTKIRSMRTSTEGFTILLFLSSLFSSFIISEAVDTITTTQLIRDNETIISSGGSFELGFFSPGIIMGYISEQNYTNSESQKEDFQLPFFDFATIVNATDNFSINNKLGEGGFGSVYKGELRGGQEMAVKRLSRNSTQGLDEFKNEVLYIAKLQHRNLVKLLGCCIQGEEKMLIYEYMPNKSLDYFIFG</sequence>
<keyword evidence="15" id="KW-1185">Reference proteome</keyword>
<evidence type="ECO:0000256" key="5">
    <source>
        <dbReference type="ARBA" id="ARBA00022741"/>
    </source>
</evidence>
<dbReference type="PANTHER" id="PTHR27002:SF851">
    <property type="entry name" value="G-TYPE LECTIN S-RECEPTOR-LIKE SERINE_THREONINE-PROTEIN KINASE SD1-1"/>
    <property type="match status" value="1"/>
</dbReference>
<keyword evidence="5 12" id="KW-0547">Nucleotide-binding</keyword>
<keyword evidence="6" id="KW-0418">Kinase</keyword>
<evidence type="ECO:0000313" key="15">
    <source>
        <dbReference type="Proteomes" id="UP000306102"/>
    </source>
</evidence>
<name>A0A4S4DTA2_CAMSN</name>
<dbReference type="InterPro" id="IPR000719">
    <property type="entry name" value="Prot_kinase_dom"/>
</dbReference>
<dbReference type="Gene3D" id="3.30.200.20">
    <property type="entry name" value="Phosphorylase Kinase, domain 1"/>
    <property type="match status" value="1"/>
</dbReference>
<dbReference type="EC" id="2.7.11.1" evidence="1"/>
<dbReference type="GO" id="GO:0005886">
    <property type="term" value="C:plasma membrane"/>
    <property type="evidence" value="ECO:0007669"/>
    <property type="project" value="TreeGrafter"/>
</dbReference>
<evidence type="ECO:0000256" key="10">
    <source>
        <dbReference type="ARBA" id="ARBA00047899"/>
    </source>
</evidence>
<dbReference type="InterPro" id="IPR011009">
    <property type="entry name" value="Kinase-like_dom_sf"/>
</dbReference>
<dbReference type="InterPro" id="IPR017441">
    <property type="entry name" value="Protein_kinase_ATP_BS"/>
</dbReference>
<dbReference type="Proteomes" id="UP000306102">
    <property type="component" value="Unassembled WGS sequence"/>
</dbReference>
<keyword evidence="9" id="KW-0325">Glycoprotein</keyword>
<evidence type="ECO:0000259" key="13">
    <source>
        <dbReference type="PROSITE" id="PS50011"/>
    </source>
</evidence>
<organism evidence="14 15">
    <name type="scientific">Camellia sinensis var. sinensis</name>
    <name type="common">China tea</name>
    <dbReference type="NCBI Taxonomy" id="542762"/>
    <lineage>
        <taxon>Eukaryota</taxon>
        <taxon>Viridiplantae</taxon>
        <taxon>Streptophyta</taxon>
        <taxon>Embryophyta</taxon>
        <taxon>Tracheophyta</taxon>
        <taxon>Spermatophyta</taxon>
        <taxon>Magnoliopsida</taxon>
        <taxon>eudicotyledons</taxon>
        <taxon>Gunneridae</taxon>
        <taxon>Pentapetalae</taxon>
        <taxon>asterids</taxon>
        <taxon>Ericales</taxon>
        <taxon>Theaceae</taxon>
        <taxon>Camellia</taxon>
    </lineage>
</organism>
<dbReference type="PANTHER" id="PTHR27002">
    <property type="entry name" value="RECEPTOR-LIKE SERINE/THREONINE-PROTEIN KINASE SD1-8"/>
    <property type="match status" value="1"/>
</dbReference>
<comment type="catalytic activity">
    <reaction evidence="10">
        <text>L-threonyl-[protein] + ATP = O-phospho-L-threonyl-[protein] + ADP + H(+)</text>
        <dbReference type="Rhea" id="RHEA:46608"/>
        <dbReference type="Rhea" id="RHEA-COMP:11060"/>
        <dbReference type="Rhea" id="RHEA-COMP:11605"/>
        <dbReference type="ChEBI" id="CHEBI:15378"/>
        <dbReference type="ChEBI" id="CHEBI:30013"/>
        <dbReference type="ChEBI" id="CHEBI:30616"/>
        <dbReference type="ChEBI" id="CHEBI:61977"/>
        <dbReference type="ChEBI" id="CHEBI:456216"/>
        <dbReference type="EC" id="2.7.11.1"/>
    </reaction>
</comment>
<keyword evidence="3" id="KW-0808">Transferase</keyword>
<dbReference type="SUPFAM" id="SSF56112">
    <property type="entry name" value="Protein kinase-like (PK-like)"/>
    <property type="match status" value="1"/>
</dbReference>
<evidence type="ECO:0000256" key="9">
    <source>
        <dbReference type="ARBA" id="ARBA00023180"/>
    </source>
</evidence>
<dbReference type="PROSITE" id="PS50011">
    <property type="entry name" value="PROTEIN_KINASE_DOM"/>
    <property type="match status" value="1"/>
</dbReference>
<keyword evidence="4" id="KW-0732">Signal</keyword>
<dbReference type="EMBL" id="SDRB02010430">
    <property type="protein sequence ID" value="THG06482.1"/>
    <property type="molecule type" value="Genomic_DNA"/>
</dbReference>
<reference evidence="14 15" key="1">
    <citation type="journal article" date="2018" name="Proc. Natl. Acad. Sci. U.S.A.">
        <title>Draft genome sequence of Camellia sinensis var. sinensis provides insights into the evolution of the tea genome and tea quality.</title>
        <authorList>
            <person name="Wei C."/>
            <person name="Yang H."/>
            <person name="Wang S."/>
            <person name="Zhao J."/>
            <person name="Liu C."/>
            <person name="Gao L."/>
            <person name="Xia E."/>
            <person name="Lu Y."/>
            <person name="Tai Y."/>
            <person name="She G."/>
            <person name="Sun J."/>
            <person name="Cao H."/>
            <person name="Tong W."/>
            <person name="Gao Q."/>
            <person name="Li Y."/>
            <person name="Deng W."/>
            <person name="Jiang X."/>
            <person name="Wang W."/>
            <person name="Chen Q."/>
            <person name="Zhang S."/>
            <person name="Li H."/>
            <person name="Wu J."/>
            <person name="Wang P."/>
            <person name="Li P."/>
            <person name="Shi C."/>
            <person name="Zheng F."/>
            <person name="Jian J."/>
            <person name="Huang B."/>
            <person name="Shan D."/>
            <person name="Shi M."/>
            <person name="Fang C."/>
            <person name="Yue Y."/>
            <person name="Li F."/>
            <person name="Li D."/>
            <person name="Wei S."/>
            <person name="Han B."/>
            <person name="Jiang C."/>
            <person name="Yin Y."/>
            <person name="Xia T."/>
            <person name="Zhang Z."/>
            <person name="Bennetzen J.L."/>
            <person name="Zhao S."/>
            <person name="Wan X."/>
        </authorList>
    </citation>
    <scope>NUCLEOTIDE SEQUENCE [LARGE SCALE GENOMIC DNA]</scope>
    <source>
        <strain evidence="15">cv. Shuchazao</strain>
        <tissue evidence="14">Leaf</tissue>
    </source>
</reference>
<dbReference type="GO" id="GO:0004674">
    <property type="term" value="F:protein serine/threonine kinase activity"/>
    <property type="evidence" value="ECO:0007669"/>
    <property type="project" value="UniProtKB-KW"/>
</dbReference>
<evidence type="ECO:0000313" key="14">
    <source>
        <dbReference type="EMBL" id="THG06482.1"/>
    </source>
</evidence>
<evidence type="ECO:0000256" key="1">
    <source>
        <dbReference type="ARBA" id="ARBA00012513"/>
    </source>
</evidence>
<dbReference type="InterPro" id="IPR001245">
    <property type="entry name" value="Ser-Thr/Tyr_kinase_cat_dom"/>
</dbReference>
<gene>
    <name evidence="14" type="ORF">TEA_011809</name>
</gene>